<keyword evidence="4" id="KW-1185">Reference proteome</keyword>
<feature type="region of interest" description="Disordered" evidence="1">
    <location>
        <begin position="390"/>
        <end position="424"/>
    </location>
</feature>
<dbReference type="Pfam" id="PF13020">
    <property type="entry name" value="NOV_C"/>
    <property type="match status" value="1"/>
</dbReference>
<dbReference type="InterPro" id="IPR024975">
    <property type="entry name" value="NOV_C"/>
</dbReference>
<evidence type="ECO:0000256" key="1">
    <source>
        <dbReference type="SAM" id="MobiDB-lite"/>
    </source>
</evidence>
<dbReference type="AlphaFoldDB" id="A0A2W4C2R1"/>
<protein>
    <recommendedName>
        <fullName evidence="2">Protein NO VEIN C-terminal domain-containing protein</fullName>
    </recommendedName>
</protein>
<feature type="compositionally biased region" description="Polar residues" evidence="1">
    <location>
        <begin position="402"/>
        <end position="417"/>
    </location>
</feature>
<evidence type="ECO:0000313" key="3">
    <source>
        <dbReference type="EMBL" id="PZM08089.1"/>
    </source>
</evidence>
<sequence>MRQRERLYRRLGVEDAPSARNYAALLSELSAKAEISSQDALVHGQCLAWLANALDREDPDVHQALKTLRNEPMLINLLGGQTFADEAAWLDSPVLAEPFGSELNQRLVSPPQVSRLAAARFFRELGVVRLSDIAREALSEVPNSRVNIIATGLLKERSDLLLWLGPSAEFRERLGDILSSVKIHNTETLQVHVEITEFDPPVRSPASPAAAFYATESSILYVRSSFGDQIDWPAAFRALFAPLEQLSFGVDMPPVIMTAAYVTSFGTWQDAERSLRNSNYQEPEGTHQPMPLTDALTDADEELAIYETFAEDAPPENAPPVEAEEKSEISSDAEIVMDALDREGAFGNLSAKTTAEAPAENANDDDEPFKSKSDDGIFGRTEIGVTAIKQQGTLFGSGGNSNGWIPNSSRRPSPTGTERQERKSRMLSYVNAAAREDAPAFDQMPSNDLSDRIDAAAIEAVLKYERQCGRNPVEQSHNNPGFDIISTSVEGPTRRLIEVKGLEGAWNERGVKLSHVQFAMAQQYPGEYWVYVVEFSRDIQKHQVSAIANPFSKVLEYWFDHGWRGVTEELASTADLNLRIGARVKHAIWQIGTIEKIEKRGSVTSVVVNFGFQGRKFLPYSTALEFVD</sequence>
<name>A0A2W4C2R1_9HYPH</name>
<feature type="domain" description="Protein NO VEIN C-terminal" evidence="2">
    <location>
        <begin position="455"/>
        <end position="538"/>
    </location>
</feature>
<evidence type="ECO:0000313" key="4">
    <source>
        <dbReference type="Proteomes" id="UP000248925"/>
    </source>
</evidence>
<reference evidence="3 4" key="1">
    <citation type="journal article" date="2018" name="Sci. Rep.">
        <title>Rhizobium tumorigenes sp. nov., a novel plant tumorigenic bacterium isolated from cane gall tumors on thornless blackberry.</title>
        <authorList>
            <person name="Kuzmanovi N."/>
            <person name="Smalla K."/>
            <person name="Gronow S."/>
            <person name="PuBawska J."/>
        </authorList>
    </citation>
    <scope>NUCLEOTIDE SEQUENCE [LARGE SCALE GENOMIC DNA]</scope>
    <source>
        <strain evidence="3 4">CCBAU 85046</strain>
    </source>
</reference>
<dbReference type="Proteomes" id="UP000248925">
    <property type="component" value="Unassembled WGS sequence"/>
</dbReference>
<comment type="caution">
    <text evidence="3">The sequence shown here is derived from an EMBL/GenBank/DDBJ whole genome shotgun (WGS) entry which is preliminary data.</text>
</comment>
<evidence type="ECO:0000259" key="2">
    <source>
        <dbReference type="Pfam" id="PF13020"/>
    </source>
</evidence>
<gene>
    <name evidence="3" type="ORF">CPY51_29845</name>
</gene>
<feature type="compositionally biased region" description="Basic and acidic residues" evidence="1">
    <location>
        <begin position="368"/>
        <end position="377"/>
    </location>
</feature>
<feature type="region of interest" description="Disordered" evidence="1">
    <location>
        <begin position="353"/>
        <end position="377"/>
    </location>
</feature>
<organism evidence="3 4">
    <name type="scientific">Rhizobium tubonense</name>
    <dbReference type="NCBI Taxonomy" id="484088"/>
    <lineage>
        <taxon>Bacteria</taxon>
        <taxon>Pseudomonadati</taxon>
        <taxon>Pseudomonadota</taxon>
        <taxon>Alphaproteobacteria</taxon>
        <taxon>Hyphomicrobiales</taxon>
        <taxon>Rhizobiaceae</taxon>
        <taxon>Rhizobium/Agrobacterium group</taxon>
        <taxon>Rhizobium</taxon>
    </lineage>
</organism>
<dbReference type="OrthoDB" id="9802640at2"/>
<dbReference type="EMBL" id="PCDP01000076">
    <property type="protein sequence ID" value="PZM08089.1"/>
    <property type="molecule type" value="Genomic_DNA"/>
</dbReference>
<accession>A0A2W4C2R1</accession>
<proteinExistence type="predicted"/>